<dbReference type="SUPFAM" id="SSF54862">
    <property type="entry name" value="4Fe-4S ferredoxins"/>
    <property type="match status" value="1"/>
</dbReference>
<dbReference type="SUPFAM" id="SSF54373">
    <property type="entry name" value="FAD-linked reductases, C-terminal domain"/>
    <property type="match status" value="1"/>
</dbReference>
<dbReference type="EC" id="1.5.5.1" evidence="11"/>
<evidence type="ECO:0000256" key="11">
    <source>
        <dbReference type="RuleBase" id="RU366068"/>
    </source>
</evidence>
<keyword evidence="15" id="KW-1185">Reference proteome</keyword>
<comment type="cofactor">
    <cofactor evidence="11">
        <name>[4Fe-4S] cluster</name>
        <dbReference type="ChEBI" id="CHEBI:49883"/>
    </cofactor>
    <text evidence="11">Binds 1 [4Fe-4S] cluster.</text>
</comment>
<comment type="cofactor">
    <cofactor evidence="1 11">
        <name>FAD</name>
        <dbReference type="ChEBI" id="CHEBI:57692"/>
    </cofactor>
</comment>
<keyword evidence="9 11" id="KW-0411">Iron-sulfur</keyword>
<dbReference type="InterPro" id="IPR049398">
    <property type="entry name" value="ETF-QO/FixC_UQ-bd"/>
</dbReference>
<feature type="domain" description="ETF-QO/FixX C-terminal" evidence="12">
    <location>
        <begin position="339"/>
        <end position="439"/>
    </location>
</feature>
<feature type="non-terminal residue" evidence="14">
    <location>
        <position position="1"/>
    </location>
</feature>
<dbReference type="PANTHER" id="PTHR10617">
    <property type="entry name" value="ELECTRON TRANSFER FLAVOPROTEIN-UBIQUINONE OXIDOREDUCTASE"/>
    <property type="match status" value="1"/>
</dbReference>
<gene>
    <name evidence="14" type="ORF">DUNSADRAFT_14478</name>
</gene>
<organism evidence="14 15">
    <name type="scientific">Dunaliella salina</name>
    <name type="common">Green alga</name>
    <name type="synonym">Protococcus salinus</name>
    <dbReference type="NCBI Taxonomy" id="3046"/>
    <lineage>
        <taxon>Eukaryota</taxon>
        <taxon>Viridiplantae</taxon>
        <taxon>Chlorophyta</taxon>
        <taxon>core chlorophytes</taxon>
        <taxon>Chlorophyceae</taxon>
        <taxon>CS clade</taxon>
        <taxon>Chlamydomonadales</taxon>
        <taxon>Dunaliellaceae</taxon>
        <taxon>Dunaliella</taxon>
    </lineage>
</organism>
<evidence type="ECO:0000256" key="1">
    <source>
        <dbReference type="ARBA" id="ARBA00001974"/>
    </source>
</evidence>
<feature type="domain" description="ETF-QO/FixC ubiquinone-binding" evidence="13">
    <location>
        <begin position="102"/>
        <end position="195"/>
    </location>
</feature>
<comment type="catalytic activity">
    <reaction evidence="11">
        <text>a ubiquinone + reduced [electron-transfer flavoprotein] = a ubiquinol + oxidized [electron-transfer flavoprotein] + H(+)</text>
        <dbReference type="Rhea" id="RHEA:24052"/>
        <dbReference type="Rhea" id="RHEA-COMP:9565"/>
        <dbReference type="Rhea" id="RHEA-COMP:9566"/>
        <dbReference type="Rhea" id="RHEA-COMP:10685"/>
        <dbReference type="Rhea" id="RHEA-COMP:10686"/>
        <dbReference type="ChEBI" id="CHEBI:15378"/>
        <dbReference type="ChEBI" id="CHEBI:16389"/>
        <dbReference type="ChEBI" id="CHEBI:17976"/>
        <dbReference type="ChEBI" id="CHEBI:57692"/>
        <dbReference type="ChEBI" id="CHEBI:58307"/>
        <dbReference type="EC" id="1.5.5.1"/>
    </reaction>
</comment>
<evidence type="ECO:0000256" key="8">
    <source>
        <dbReference type="ARBA" id="ARBA00023004"/>
    </source>
</evidence>
<dbReference type="SUPFAM" id="SSF51905">
    <property type="entry name" value="FAD/NAD(P)-binding domain"/>
    <property type="match status" value="1"/>
</dbReference>
<keyword evidence="5 11" id="KW-0274">FAD</keyword>
<dbReference type="Proteomes" id="UP000815325">
    <property type="component" value="Unassembled WGS sequence"/>
</dbReference>
<dbReference type="InterPro" id="IPR040156">
    <property type="entry name" value="ETF-QO"/>
</dbReference>
<evidence type="ECO:0000256" key="10">
    <source>
        <dbReference type="ARBA" id="ARBA00023075"/>
    </source>
</evidence>
<sequence>SQVTRWMAAKAEALGVDIFPGFPVSHLLFDGQGAVAGVGTSDAGISKKGEKKEGLYTPGVDLRARVTLLAEGARGSVTQEAMRKFRLRERGAHPLGAEPQSYALGVKEVWEVPESAHKQGTVIHTVGYPMDSSTYGGGFVYHMADRRVALGLVVALDYENPFLSPHQEFNRWKEHPAIRAHIEGGTCLQYGARVLNEGGFQAIPKLSFPGGALVGCSAGFLNVPKIKGTHTAMLSGMYGGEAAFRALAQEPQASKAGFRDLTSYENAMKASWVWEELHRARNIRPGFRWGLLPGMIHAAIDQYILRGQAWWTLHHRRHDHEATRYARDCTPIAYPKPDGKLTFDVPTSLFRSGTNHEHDQPSHLKLKDPSVPEWHNGPQYAAMESRYCPAGVYEYTQDEHGRTKLQINAQNCLHCKACDIKDPLQNIKWTVPEGGGPMYSLM</sequence>
<keyword evidence="7 11" id="KW-0560">Oxidoreductase</keyword>
<reference evidence="14" key="1">
    <citation type="submission" date="2017-08" db="EMBL/GenBank/DDBJ databases">
        <authorList>
            <person name="Polle J.E."/>
            <person name="Barry K."/>
            <person name="Cushman J."/>
            <person name="Schmutz J."/>
            <person name="Tran D."/>
            <person name="Hathwaick L.T."/>
            <person name="Yim W.C."/>
            <person name="Jenkins J."/>
            <person name="Mckie-Krisberg Z.M."/>
            <person name="Prochnik S."/>
            <person name="Lindquist E."/>
            <person name="Dockter R.B."/>
            <person name="Adam C."/>
            <person name="Molina H."/>
            <person name="Bunkerborg J."/>
            <person name="Jin E."/>
            <person name="Buchheim M."/>
            <person name="Magnuson J."/>
        </authorList>
    </citation>
    <scope>NUCLEOTIDE SEQUENCE</scope>
    <source>
        <strain evidence="14">CCAP 19/18</strain>
    </source>
</reference>
<dbReference type="PANTHER" id="PTHR10617:SF107">
    <property type="entry name" value="ELECTRON TRANSFER FLAVOPROTEIN-UBIQUINONE OXIDOREDUCTASE, MITOCHONDRIAL"/>
    <property type="match status" value="1"/>
</dbReference>
<protein>
    <recommendedName>
        <fullName evidence="11">Electron transfer flavoprotein-ubiquinone oxidoreductase</fullName>
        <shortName evidence="11">ETF-QO</shortName>
        <ecNumber evidence="11">1.5.5.1</ecNumber>
    </recommendedName>
</protein>
<accession>A0ABQ7H2J3</accession>
<dbReference type="Pfam" id="PF21162">
    <property type="entry name" value="ETFQO_UQ-bd"/>
    <property type="match status" value="1"/>
</dbReference>
<evidence type="ECO:0000256" key="3">
    <source>
        <dbReference type="ARBA" id="ARBA00022630"/>
    </source>
</evidence>
<name>A0ABQ7H2J3_DUNSA</name>
<dbReference type="Gene3D" id="3.30.9.90">
    <property type="match status" value="2"/>
</dbReference>
<evidence type="ECO:0000256" key="9">
    <source>
        <dbReference type="ARBA" id="ARBA00023014"/>
    </source>
</evidence>
<keyword evidence="8 11" id="KW-0408">Iron</keyword>
<proteinExistence type="predicted"/>
<dbReference type="EMBL" id="MU069495">
    <property type="protein sequence ID" value="KAF5841079.1"/>
    <property type="molecule type" value="Genomic_DNA"/>
</dbReference>
<evidence type="ECO:0000313" key="14">
    <source>
        <dbReference type="EMBL" id="KAF5841079.1"/>
    </source>
</evidence>
<keyword evidence="2 11" id="KW-0813">Transport</keyword>
<keyword evidence="6 11" id="KW-0249">Electron transport</keyword>
<dbReference type="Pfam" id="PF05187">
    <property type="entry name" value="Fer4_ETF_QO"/>
    <property type="match status" value="1"/>
</dbReference>
<evidence type="ECO:0000256" key="6">
    <source>
        <dbReference type="ARBA" id="ARBA00022982"/>
    </source>
</evidence>
<evidence type="ECO:0000256" key="2">
    <source>
        <dbReference type="ARBA" id="ARBA00022448"/>
    </source>
</evidence>
<dbReference type="InterPro" id="IPR007859">
    <property type="entry name" value="ETF-QO/FixX_C"/>
</dbReference>
<keyword evidence="10 11" id="KW-0830">Ubiquinone</keyword>
<keyword evidence="4 11" id="KW-0479">Metal-binding</keyword>
<evidence type="ECO:0000256" key="4">
    <source>
        <dbReference type="ARBA" id="ARBA00022723"/>
    </source>
</evidence>
<evidence type="ECO:0000259" key="12">
    <source>
        <dbReference type="Pfam" id="PF05187"/>
    </source>
</evidence>
<evidence type="ECO:0000256" key="7">
    <source>
        <dbReference type="ARBA" id="ARBA00023002"/>
    </source>
</evidence>
<dbReference type="Gene3D" id="3.30.70.20">
    <property type="match status" value="1"/>
</dbReference>
<comment type="function">
    <text evidence="11">Accepts electrons from ETF and reduces ubiquinone.</text>
</comment>
<evidence type="ECO:0000259" key="13">
    <source>
        <dbReference type="Pfam" id="PF21162"/>
    </source>
</evidence>
<evidence type="ECO:0000256" key="5">
    <source>
        <dbReference type="ARBA" id="ARBA00022827"/>
    </source>
</evidence>
<keyword evidence="3 11" id="KW-0285">Flavoprotein</keyword>
<comment type="caution">
    <text evidence="14">The sequence shown here is derived from an EMBL/GenBank/DDBJ whole genome shotgun (WGS) entry which is preliminary data.</text>
</comment>
<evidence type="ECO:0000313" key="15">
    <source>
        <dbReference type="Proteomes" id="UP000815325"/>
    </source>
</evidence>
<dbReference type="InterPro" id="IPR036188">
    <property type="entry name" value="FAD/NAD-bd_sf"/>
</dbReference>